<keyword evidence="10" id="KW-1185">Reference proteome</keyword>
<feature type="transmembrane region" description="Helical" evidence="8">
    <location>
        <begin position="390"/>
        <end position="412"/>
    </location>
</feature>
<dbReference type="PRINTS" id="PR01806">
    <property type="entry name" value="VIRFACTRMVIN"/>
</dbReference>
<dbReference type="Proteomes" id="UP000611521">
    <property type="component" value="Unassembled WGS sequence"/>
</dbReference>
<feature type="transmembrane region" description="Helical" evidence="8">
    <location>
        <begin position="497"/>
        <end position="521"/>
    </location>
</feature>
<feature type="transmembrane region" description="Helical" evidence="8">
    <location>
        <begin position="164"/>
        <end position="183"/>
    </location>
</feature>
<feature type="transmembrane region" description="Helical" evidence="8">
    <location>
        <begin position="7"/>
        <end position="33"/>
    </location>
</feature>
<feature type="transmembrane region" description="Helical" evidence="8">
    <location>
        <begin position="356"/>
        <end position="378"/>
    </location>
</feature>
<evidence type="ECO:0000256" key="5">
    <source>
        <dbReference type="ARBA" id="ARBA00022984"/>
    </source>
</evidence>
<accession>A0ABR8W438</accession>
<feature type="transmembrane region" description="Helical" evidence="8">
    <location>
        <begin position="195"/>
        <end position="218"/>
    </location>
</feature>
<keyword evidence="7 8" id="KW-0472">Membrane</keyword>
<comment type="caution">
    <text evidence="9">The sequence shown here is derived from an EMBL/GenBank/DDBJ whole genome shotgun (WGS) entry which is preliminary data.</text>
</comment>
<proteinExistence type="predicted"/>
<keyword evidence="2" id="KW-1003">Cell membrane</keyword>
<feature type="transmembrane region" description="Helical" evidence="8">
    <location>
        <begin position="279"/>
        <end position="301"/>
    </location>
</feature>
<feature type="transmembrane region" description="Helical" evidence="8">
    <location>
        <begin position="53"/>
        <end position="71"/>
    </location>
</feature>
<gene>
    <name evidence="9" type="primary">murJ</name>
    <name evidence="9" type="ORF">H9633_05750</name>
</gene>
<feature type="transmembrane region" description="Helical" evidence="8">
    <location>
        <begin position="129"/>
        <end position="152"/>
    </location>
</feature>
<evidence type="ECO:0000256" key="3">
    <source>
        <dbReference type="ARBA" id="ARBA00022692"/>
    </source>
</evidence>
<feature type="transmembrane region" description="Helical" evidence="8">
    <location>
        <begin position="83"/>
        <end position="109"/>
    </location>
</feature>
<evidence type="ECO:0000256" key="6">
    <source>
        <dbReference type="ARBA" id="ARBA00022989"/>
    </source>
</evidence>
<reference evidence="9 10" key="1">
    <citation type="submission" date="2020-08" db="EMBL/GenBank/DDBJ databases">
        <title>A Genomic Blueprint of the Chicken Gut Microbiome.</title>
        <authorList>
            <person name="Gilroy R."/>
            <person name="Ravi A."/>
            <person name="Getino M."/>
            <person name="Pursley I."/>
            <person name="Horton D.L."/>
            <person name="Alikhan N.-F."/>
            <person name="Baker D."/>
            <person name="Gharbi K."/>
            <person name="Hall N."/>
            <person name="Watson M."/>
            <person name="Adriaenssens E.M."/>
            <person name="Foster-Nyarko E."/>
            <person name="Jarju S."/>
            <person name="Secka A."/>
            <person name="Antonio M."/>
            <person name="Oren A."/>
            <person name="Chaudhuri R."/>
            <person name="La Ragione R.M."/>
            <person name="Hildebrand F."/>
            <person name="Pallen M.J."/>
        </authorList>
    </citation>
    <scope>NUCLEOTIDE SEQUENCE [LARGE SCALE GENOMIC DNA]</scope>
    <source>
        <strain evidence="9 10">Re1</strain>
    </source>
</reference>
<dbReference type="PANTHER" id="PTHR47019">
    <property type="entry name" value="LIPID II FLIPPASE MURJ"/>
    <property type="match status" value="1"/>
</dbReference>
<keyword evidence="6 8" id="KW-1133">Transmembrane helix</keyword>
<keyword evidence="3 8" id="KW-0812">Transmembrane</keyword>
<evidence type="ECO:0000313" key="9">
    <source>
        <dbReference type="EMBL" id="MBD8011798.1"/>
    </source>
</evidence>
<name>A0ABR8W438_9MICO</name>
<feature type="transmembrane region" description="Helical" evidence="8">
    <location>
        <begin position="453"/>
        <end position="477"/>
    </location>
</feature>
<protein>
    <submittedName>
        <fullName evidence="9">Murein biosynthesis integral membrane protein MurJ</fullName>
    </submittedName>
</protein>
<keyword evidence="5" id="KW-0573">Peptidoglycan synthesis</keyword>
<keyword evidence="4" id="KW-0133">Cell shape</keyword>
<evidence type="ECO:0000256" key="7">
    <source>
        <dbReference type="ARBA" id="ARBA00023136"/>
    </source>
</evidence>
<dbReference type="Pfam" id="PF03023">
    <property type="entry name" value="MurJ"/>
    <property type="match status" value="1"/>
</dbReference>
<dbReference type="RefSeq" id="WP_191712410.1">
    <property type="nucleotide sequence ID" value="NZ_JACSPX010000001.1"/>
</dbReference>
<dbReference type="PANTHER" id="PTHR47019:SF1">
    <property type="entry name" value="LIPID II FLIPPASE MURJ"/>
    <property type="match status" value="1"/>
</dbReference>
<comment type="subcellular location">
    <subcellularLocation>
        <location evidence="1">Cell membrane</location>
        <topology evidence="1">Multi-pass membrane protein</topology>
    </subcellularLocation>
</comment>
<organism evidence="9 10">
    <name type="scientific">Microbacterium commune</name>
    <dbReference type="NCBI Taxonomy" id="2762219"/>
    <lineage>
        <taxon>Bacteria</taxon>
        <taxon>Bacillati</taxon>
        <taxon>Actinomycetota</taxon>
        <taxon>Actinomycetes</taxon>
        <taxon>Micrococcales</taxon>
        <taxon>Microbacteriaceae</taxon>
        <taxon>Microbacterium</taxon>
    </lineage>
</organism>
<evidence type="ECO:0000256" key="4">
    <source>
        <dbReference type="ARBA" id="ARBA00022960"/>
    </source>
</evidence>
<feature type="transmembrane region" description="Helical" evidence="8">
    <location>
        <begin position="322"/>
        <end position="344"/>
    </location>
</feature>
<evidence type="ECO:0000313" key="10">
    <source>
        <dbReference type="Proteomes" id="UP000611521"/>
    </source>
</evidence>
<evidence type="ECO:0000256" key="1">
    <source>
        <dbReference type="ARBA" id="ARBA00004651"/>
    </source>
</evidence>
<feature type="transmembrane region" description="Helical" evidence="8">
    <location>
        <begin position="239"/>
        <end position="259"/>
    </location>
</feature>
<dbReference type="InterPro" id="IPR004268">
    <property type="entry name" value="MurJ"/>
</dbReference>
<sequence length="540" mass="56656">MTSLGRASAILGAGTLISRITGLVRTIVLVAAIGTIGQAGDAFGVANQLPNNVFTIIQTGILTAVIIPQIVKSASHADGGEGYISKLFTLGTVVFLGATAAAMLAAPWLVGLYASNGFSPDQLALGTAFAYWCLPQIFFYGLYALIGETLNAKRVFGPYTWTPVANNIISIAGFLVFIALFGGNQSRVDVWDPTMIAVLGGTATLGITVQALLLLFAWRRTGLRLRPDFRWKGVGLGQVGTLAGWTFLMVIAGQIAGLIQTRVVTDSSGDHPSVFMMQAAWLVFMLPYSIFAISIGTPYFTQIAEHAHANRRDEVRSDVARCIRVVSLFIIGSGIALAVAAVPATRIFTESPADAVAAAPVLVCYLIGLLPLSVLFIVQRAFYAFGDTRTPFVFTLVQVSLIIGFSYLAAAVAPLSQLAAAVALGQSIAGLVQTVIAVLILRHRLGGLELPQTLLSLGRFAIAAVPAGLAGWGTYLLLGADAGWTAGQTGSTFVDKLLGAVGTGVIGLVAVIVYALVLLVLRAPEMSAARGLIRRILPGR</sequence>
<evidence type="ECO:0000256" key="8">
    <source>
        <dbReference type="SAM" id="Phobius"/>
    </source>
</evidence>
<feature type="transmembrane region" description="Helical" evidence="8">
    <location>
        <begin position="418"/>
        <end position="441"/>
    </location>
</feature>
<dbReference type="NCBIfam" id="TIGR01695">
    <property type="entry name" value="murJ_mviN"/>
    <property type="match status" value="1"/>
</dbReference>
<dbReference type="InterPro" id="IPR051050">
    <property type="entry name" value="Lipid_II_flippase_MurJ/MviN"/>
</dbReference>
<evidence type="ECO:0000256" key="2">
    <source>
        <dbReference type="ARBA" id="ARBA00022475"/>
    </source>
</evidence>
<dbReference type="EMBL" id="JACSPX010000001">
    <property type="protein sequence ID" value="MBD8011798.1"/>
    <property type="molecule type" value="Genomic_DNA"/>
</dbReference>